<dbReference type="EMBL" id="WCLP01000010">
    <property type="protein sequence ID" value="KAB5282733.1"/>
    <property type="molecule type" value="Genomic_DNA"/>
</dbReference>
<evidence type="ECO:0000256" key="2">
    <source>
        <dbReference type="ARBA" id="ARBA00007613"/>
    </source>
</evidence>
<dbReference type="Proteomes" id="UP000283482">
    <property type="component" value="Unassembled WGS sequence"/>
</dbReference>
<comment type="caution">
    <text evidence="10">The sequence shown here is derived from an EMBL/GenBank/DDBJ whole genome shotgun (WGS) entry which is preliminary data.</text>
</comment>
<dbReference type="PANTHER" id="PTHR30026:SF20">
    <property type="entry name" value="OUTER MEMBRANE PROTEIN TOLC"/>
    <property type="match status" value="1"/>
</dbReference>
<name>A0A125MGP3_BACSE</name>
<evidence type="ECO:0000256" key="1">
    <source>
        <dbReference type="ARBA" id="ARBA00004442"/>
    </source>
</evidence>
<evidence type="ECO:0000313" key="9">
    <source>
        <dbReference type="EMBL" id="KAB5282733.1"/>
    </source>
</evidence>
<dbReference type="AlphaFoldDB" id="A0A125MGP3"/>
<dbReference type="InterPro" id="IPR003423">
    <property type="entry name" value="OMP_efflux"/>
</dbReference>
<dbReference type="STRING" id="46506.AA415_00397"/>
<evidence type="ECO:0000313" key="10">
    <source>
        <dbReference type="EMBL" id="KWR57853.1"/>
    </source>
</evidence>
<accession>A0A125MGP3</accession>
<dbReference type="Proteomes" id="UP000440773">
    <property type="component" value="Unassembled WGS sequence"/>
</dbReference>
<dbReference type="PATRIC" id="fig|46506.5.peg.428"/>
<keyword evidence="6" id="KW-0472">Membrane</keyword>
<evidence type="ECO:0000256" key="6">
    <source>
        <dbReference type="ARBA" id="ARBA00023136"/>
    </source>
</evidence>
<dbReference type="GO" id="GO:0009279">
    <property type="term" value="C:cell outer membrane"/>
    <property type="evidence" value="ECO:0007669"/>
    <property type="project" value="UniProtKB-SubCell"/>
</dbReference>
<protein>
    <submittedName>
        <fullName evidence="10">Putative outer membrane efflux protein, BepC-like</fullName>
    </submittedName>
    <submittedName>
        <fullName evidence="9">TolC family protein</fullName>
    </submittedName>
</protein>
<dbReference type="EMBL" id="QSGN01000015">
    <property type="protein sequence ID" value="RHB29584.1"/>
    <property type="molecule type" value="Genomic_DNA"/>
</dbReference>
<evidence type="ECO:0000313" key="13">
    <source>
        <dbReference type="Proteomes" id="UP000283482"/>
    </source>
</evidence>
<evidence type="ECO:0000313" key="12">
    <source>
        <dbReference type="Proteomes" id="UP000056419"/>
    </source>
</evidence>
<dbReference type="Gene3D" id="1.20.1600.10">
    <property type="entry name" value="Outer membrane efflux proteins (OEP)"/>
    <property type="match status" value="1"/>
</dbReference>
<keyword evidence="5" id="KW-0812">Transmembrane</keyword>
<proteinExistence type="inferred from homology"/>
<keyword evidence="3" id="KW-0813">Transport</keyword>
<dbReference type="InterPro" id="IPR051906">
    <property type="entry name" value="TolC-like"/>
</dbReference>
<dbReference type="PANTHER" id="PTHR30026">
    <property type="entry name" value="OUTER MEMBRANE PROTEIN TOLC"/>
    <property type="match status" value="1"/>
</dbReference>
<dbReference type="Proteomes" id="UP000056419">
    <property type="component" value="Unassembled WGS sequence"/>
</dbReference>
<reference evidence="10" key="2">
    <citation type="submission" date="2016-01" db="EMBL/GenBank/DDBJ databases">
        <authorList>
            <person name="McClelland M."/>
            <person name="Jain A."/>
            <person name="Saraogi P."/>
            <person name="Mendelson R."/>
            <person name="Westerman R."/>
            <person name="SanMiguel P."/>
            <person name="Csonka L."/>
        </authorList>
    </citation>
    <scope>NUCLEOTIDE SEQUENCE</scope>
    <source>
        <strain evidence="10">CL09T03C01</strain>
    </source>
</reference>
<sequence length="467" mass="51778" precursor="true">MINVKRLTVISLCAASTCVGNAMPQTQETAIGTQQQDSTQTLPAQWNLQACIDYALQQNITIRKNRLNAESAEVDVKTARAALFPSLTASVSQRIVNRPNSQTNTIIDGDNITSSQSKTSYNGSYGIDANWTLYNGSKRLNTLKQQRMNNRIAELGVAESENTIEESITQIYVQILYAAEAVKVNEATLDVSRAECERARALLAAGSIARSDLAQLEAQVSTDKYQLVTAQATLQDYKLQLKQLLELDGEKEMTLYIPTLGDENVLSPLPSKTDVYRSALTLRPEIEAGRLNVKASELDIDIARSGYIPTISLSAGIGSTNTNGNDFTFGEQIKQNWNNSLGVTVSVPIFNNRQTKSAVQKAKIQKQNSELDLLDNQKNLYKTIEGLWLDANSAQQRYVAAIEKLRSTQTSYDLIQEQFNLGMKNTVELLTEKNNLLNAQQETLQAKYMAILNTQLLKFYQGEQITL</sequence>
<evidence type="ECO:0000256" key="5">
    <source>
        <dbReference type="ARBA" id="ARBA00022692"/>
    </source>
</evidence>
<reference evidence="9 14" key="4">
    <citation type="journal article" date="2019" name="Nat. Med.">
        <title>A library of human gut bacterial isolates paired with longitudinal multiomics data enables mechanistic microbiome research.</title>
        <authorList>
            <person name="Poyet M."/>
            <person name="Groussin M."/>
            <person name="Gibbons S.M."/>
            <person name="Avila-Pacheco J."/>
            <person name="Jiang X."/>
            <person name="Kearney S.M."/>
            <person name="Perrotta A.R."/>
            <person name="Berdy B."/>
            <person name="Zhao S."/>
            <person name="Lieberman T.D."/>
            <person name="Swanson P.K."/>
            <person name="Smith M."/>
            <person name="Roesemann S."/>
            <person name="Alexander J.E."/>
            <person name="Rich S.A."/>
            <person name="Livny J."/>
            <person name="Vlamakis H."/>
            <person name="Clish C."/>
            <person name="Bullock K."/>
            <person name="Deik A."/>
            <person name="Scott J."/>
            <person name="Pierce K.A."/>
            <person name="Xavier R.J."/>
            <person name="Alm E.J."/>
        </authorList>
    </citation>
    <scope>NUCLEOTIDE SEQUENCE [LARGE SCALE GENOMIC DNA]</scope>
    <source>
        <strain evidence="9 14">BIOML-A17</strain>
    </source>
</reference>
<keyword evidence="7" id="KW-0998">Cell outer membrane</keyword>
<dbReference type="SUPFAM" id="SSF56954">
    <property type="entry name" value="Outer membrane efflux proteins (OEP)"/>
    <property type="match status" value="1"/>
</dbReference>
<dbReference type="Pfam" id="PF02321">
    <property type="entry name" value="OEP"/>
    <property type="match status" value="2"/>
</dbReference>
<keyword evidence="12" id="KW-1185">Reference proteome</keyword>
<gene>
    <name evidence="10" type="primary">bepC_1</name>
    <name evidence="10" type="ORF">AA415_00397</name>
    <name evidence="11" type="ORF">DW889_07600</name>
    <name evidence="9" type="ORF">F9962_05215</name>
</gene>
<evidence type="ECO:0000313" key="14">
    <source>
        <dbReference type="Proteomes" id="UP000440773"/>
    </source>
</evidence>
<feature type="chain" id="PRO_5036004526" evidence="8">
    <location>
        <begin position="23"/>
        <end position="467"/>
    </location>
</feature>
<dbReference type="GO" id="GO:0015562">
    <property type="term" value="F:efflux transmembrane transporter activity"/>
    <property type="evidence" value="ECO:0007669"/>
    <property type="project" value="InterPro"/>
</dbReference>
<reference evidence="11 13" key="3">
    <citation type="submission" date="2018-08" db="EMBL/GenBank/DDBJ databases">
        <title>A genome reference for cultivated species of the human gut microbiota.</title>
        <authorList>
            <person name="Zou Y."/>
            <person name="Xue W."/>
            <person name="Luo G."/>
        </authorList>
    </citation>
    <scope>NUCLEOTIDE SEQUENCE [LARGE SCALE GENOMIC DNA]</scope>
    <source>
        <strain evidence="11 13">AM40-34</strain>
    </source>
</reference>
<reference evidence="10 12" key="1">
    <citation type="journal article" date="2016" name="BMC Genomics">
        <title>Type VI secretion systems of human gut Bacteroidales segregate into three genetic architectures, two of which are contained on mobile genetic elements.</title>
        <authorList>
            <person name="Coyne M.J."/>
            <person name="Roelofs K.G."/>
            <person name="Comstock L.E."/>
        </authorList>
    </citation>
    <scope>NUCLEOTIDE SEQUENCE [LARGE SCALE GENOMIC DNA]</scope>
    <source>
        <strain evidence="10 12">CL09T03C01</strain>
    </source>
</reference>
<evidence type="ECO:0000256" key="7">
    <source>
        <dbReference type="ARBA" id="ARBA00023237"/>
    </source>
</evidence>
<feature type="signal peptide" evidence="8">
    <location>
        <begin position="1"/>
        <end position="22"/>
    </location>
</feature>
<comment type="similarity">
    <text evidence="2">Belongs to the outer membrane factor (OMF) (TC 1.B.17) family.</text>
</comment>
<organism evidence="10 12">
    <name type="scientific">Bacteroides stercoris</name>
    <dbReference type="NCBI Taxonomy" id="46506"/>
    <lineage>
        <taxon>Bacteria</taxon>
        <taxon>Pseudomonadati</taxon>
        <taxon>Bacteroidota</taxon>
        <taxon>Bacteroidia</taxon>
        <taxon>Bacteroidales</taxon>
        <taxon>Bacteroidaceae</taxon>
        <taxon>Bacteroides</taxon>
    </lineage>
</organism>
<dbReference type="GO" id="GO:0015288">
    <property type="term" value="F:porin activity"/>
    <property type="evidence" value="ECO:0007669"/>
    <property type="project" value="TreeGrafter"/>
</dbReference>
<dbReference type="RefSeq" id="WP_060385096.1">
    <property type="nucleotide sequence ID" value="NZ_AP031449.1"/>
</dbReference>
<dbReference type="EMBL" id="LRGC01000001">
    <property type="protein sequence ID" value="KWR57853.1"/>
    <property type="molecule type" value="Genomic_DNA"/>
</dbReference>
<keyword evidence="4" id="KW-1134">Transmembrane beta strand</keyword>
<comment type="subcellular location">
    <subcellularLocation>
        <location evidence="1">Cell outer membrane</location>
    </subcellularLocation>
</comment>
<evidence type="ECO:0000256" key="4">
    <source>
        <dbReference type="ARBA" id="ARBA00022452"/>
    </source>
</evidence>
<keyword evidence="8" id="KW-0732">Signal</keyword>
<dbReference type="GO" id="GO:1990281">
    <property type="term" value="C:efflux pump complex"/>
    <property type="evidence" value="ECO:0007669"/>
    <property type="project" value="TreeGrafter"/>
</dbReference>
<evidence type="ECO:0000313" key="11">
    <source>
        <dbReference type="EMBL" id="RHB29584.1"/>
    </source>
</evidence>
<evidence type="ECO:0000256" key="8">
    <source>
        <dbReference type="SAM" id="SignalP"/>
    </source>
</evidence>
<evidence type="ECO:0000256" key="3">
    <source>
        <dbReference type="ARBA" id="ARBA00022448"/>
    </source>
</evidence>